<comment type="caution">
    <text evidence="3">The sequence shown here is derived from an EMBL/GenBank/DDBJ whole genome shotgun (WGS) entry which is preliminary data.</text>
</comment>
<feature type="domain" description="CAAX prenyl protease 2/Lysostaphin resistance protein A-like" evidence="2">
    <location>
        <begin position="399"/>
        <end position="481"/>
    </location>
</feature>
<feature type="transmembrane region" description="Helical" evidence="1">
    <location>
        <begin position="428"/>
        <end position="449"/>
    </location>
</feature>
<dbReference type="GO" id="GO:0004175">
    <property type="term" value="F:endopeptidase activity"/>
    <property type="evidence" value="ECO:0007669"/>
    <property type="project" value="UniProtKB-ARBA"/>
</dbReference>
<feature type="transmembrane region" description="Helical" evidence="1">
    <location>
        <begin position="282"/>
        <end position="300"/>
    </location>
</feature>
<reference evidence="3 4" key="1">
    <citation type="submission" date="2018-12" db="EMBL/GenBank/DDBJ databases">
        <title>Dyella dinghuensis sp. nov. DHOA06 and Dyella choica sp. nov. 4M-K27, isolated from forest soil.</title>
        <authorList>
            <person name="Qiu L.-H."/>
            <person name="Gao Z.-H."/>
        </authorList>
    </citation>
    <scope>NUCLEOTIDE SEQUENCE [LARGE SCALE GENOMIC DNA]</scope>
    <source>
        <strain evidence="3 4">4M-K27</strain>
    </source>
</reference>
<feature type="transmembrane region" description="Helical" evidence="1">
    <location>
        <begin position="369"/>
        <end position="386"/>
    </location>
</feature>
<dbReference type="Pfam" id="PF02517">
    <property type="entry name" value="Rce1-like"/>
    <property type="match status" value="1"/>
</dbReference>
<sequence length="504" mass="55185">MSENRRLQTALTCAGYVLVAVVVCLALGRLAAHLTATQLLDQAQQQLARVQADQPLWQWQLRKPRDLIAGRAFGNARVASDDGSLRISSNDGAPFELGLPIAWSLDLRHWPILQLQLQSSAPGKLGLVWQGSQAPACVVLVAHALTPDTNSLRIDLRDLSWTGAEQAACAKPGIAQMLRLRVLLPRGASLRIASAALLTTEPMPHPQDAAINLPQDATPRDIERVSERAQGWPMPLFRLPAGISAEAMLALRDRLRAQWPAALIVPAGTTPQAEQASSAPPTTAWFGCIVYLLALLWLALRPVQSPLRPWIEIAGCLLGPGWLIMGLNWGLRPAPLGLLAFAGGLAYALAIERRHLPRLWRWPEAGSHWLWPLAMLPLAMGLVLVFGHTLHPLPAGHVIAYFAWAWLQQWLMLVVLQHRFEQIVHRPAWAIVPVAIVFALLHTPNGTLMQLCLLSELGWAWCFLRSRSVLPIALAHALCALLVEAALAGGPLLRSLEVSARFYL</sequence>
<dbReference type="GO" id="GO:0080120">
    <property type="term" value="P:CAAX-box protein maturation"/>
    <property type="evidence" value="ECO:0007669"/>
    <property type="project" value="UniProtKB-ARBA"/>
</dbReference>
<dbReference type="EMBL" id="RYYV01000015">
    <property type="protein sequence ID" value="RUL72453.1"/>
    <property type="molecule type" value="Genomic_DNA"/>
</dbReference>
<keyword evidence="3" id="KW-0645">Protease</keyword>
<dbReference type="Proteomes" id="UP000274358">
    <property type="component" value="Unassembled WGS sequence"/>
</dbReference>
<keyword evidence="4" id="KW-1185">Reference proteome</keyword>
<keyword evidence="3" id="KW-0378">Hydrolase</keyword>
<dbReference type="RefSeq" id="WP_126686050.1">
    <property type="nucleotide sequence ID" value="NZ_RYYV01000015.1"/>
</dbReference>
<accession>A0A3S0Q343</accession>
<keyword evidence="1" id="KW-1133">Transmembrane helix</keyword>
<dbReference type="AlphaFoldDB" id="A0A3S0Q343"/>
<protein>
    <submittedName>
        <fullName evidence="3">CPBP family intramembrane metalloprotease</fullName>
    </submittedName>
</protein>
<gene>
    <name evidence="3" type="ORF">EKH80_17350</name>
</gene>
<dbReference type="GO" id="GO:0008237">
    <property type="term" value="F:metallopeptidase activity"/>
    <property type="evidence" value="ECO:0007669"/>
    <property type="project" value="UniProtKB-KW"/>
</dbReference>
<feature type="transmembrane region" description="Helical" evidence="1">
    <location>
        <begin position="307"/>
        <end position="325"/>
    </location>
</feature>
<feature type="transmembrane region" description="Helical" evidence="1">
    <location>
        <begin position="398"/>
        <end position="416"/>
    </location>
</feature>
<feature type="transmembrane region" description="Helical" evidence="1">
    <location>
        <begin position="331"/>
        <end position="349"/>
    </location>
</feature>
<dbReference type="InterPro" id="IPR003675">
    <property type="entry name" value="Rce1/LyrA-like_dom"/>
</dbReference>
<evidence type="ECO:0000313" key="4">
    <source>
        <dbReference type="Proteomes" id="UP000274358"/>
    </source>
</evidence>
<organism evidence="3 4">
    <name type="scientific">Dyella choica</name>
    <dbReference type="NCBI Taxonomy" id="1927959"/>
    <lineage>
        <taxon>Bacteria</taxon>
        <taxon>Pseudomonadati</taxon>
        <taxon>Pseudomonadota</taxon>
        <taxon>Gammaproteobacteria</taxon>
        <taxon>Lysobacterales</taxon>
        <taxon>Rhodanobacteraceae</taxon>
        <taxon>Dyella</taxon>
    </lineage>
</organism>
<evidence type="ECO:0000313" key="3">
    <source>
        <dbReference type="EMBL" id="RUL72453.1"/>
    </source>
</evidence>
<name>A0A3S0Q343_9GAMM</name>
<evidence type="ECO:0000259" key="2">
    <source>
        <dbReference type="Pfam" id="PF02517"/>
    </source>
</evidence>
<keyword evidence="3" id="KW-0482">Metalloprotease</keyword>
<dbReference type="GO" id="GO:0006508">
    <property type="term" value="P:proteolysis"/>
    <property type="evidence" value="ECO:0007669"/>
    <property type="project" value="UniProtKB-KW"/>
</dbReference>
<keyword evidence="1" id="KW-0812">Transmembrane</keyword>
<dbReference type="OrthoDB" id="5946873at2"/>
<evidence type="ECO:0000256" key="1">
    <source>
        <dbReference type="SAM" id="Phobius"/>
    </source>
</evidence>
<proteinExistence type="predicted"/>
<feature type="transmembrane region" description="Helical" evidence="1">
    <location>
        <begin position="469"/>
        <end position="493"/>
    </location>
</feature>
<keyword evidence="1" id="KW-0472">Membrane</keyword>